<feature type="transmembrane region" description="Helical" evidence="9">
    <location>
        <begin position="222"/>
        <end position="243"/>
    </location>
</feature>
<evidence type="ECO:0000256" key="5">
    <source>
        <dbReference type="ARBA" id="ARBA00022692"/>
    </source>
</evidence>
<comment type="similarity">
    <text evidence="2">Belongs to the TrkH potassium transport family.</text>
</comment>
<feature type="transmembrane region" description="Helical" evidence="9">
    <location>
        <begin position="198"/>
        <end position="216"/>
    </location>
</feature>
<keyword evidence="11" id="KW-1185">Reference proteome</keyword>
<evidence type="ECO:0000256" key="6">
    <source>
        <dbReference type="ARBA" id="ARBA00022989"/>
    </source>
</evidence>
<feature type="transmembrane region" description="Helical" evidence="9">
    <location>
        <begin position="141"/>
        <end position="160"/>
    </location>
</feature>
<dbReference type="GO" id="GO:0030001">
    <property type="term" value="P:metal ion transport"/>
    <property type="evidence" value="ECO:0007669"/>
    <property type="project" value="UniProtKB-ARBA"/>
</dbReference>
<keyword evidence="7" id="KW-0406">Ion transport</keyword>
<feature type="transmembrane region" description="Helical" evidence="9">
    <location>
        <begin position="12"/>
        <end position="34"/>
    </location>
</feature>
<dbReference type="Pfam" id="PF02386">
    <property type="entry name" value="TrkH"/>
    <property type="match status" value="1"/>
</dbReference>
<dbReference type="OrthoDB" id="7818483at2"/>
<keyword evidence="4" id="KW-1003">Cell membrane</keyword>
<feature type="transmembrane region" description="Helical" evidence="9">
    <location>
        <begin position="78"/>
        <end position="97"/>
    </location>
</feature>
<evidence type="ECO:0000256" key="7">
    <source>
        <dbReference type="ARBA" id="ARBA00023065"/>
    </source>
</evidence>
<feature type="transmembrane region" description="Helical" evidence="9">
    <location>
        <begin position="420"/>
        <end position="443"/>
    </location>
</feature>
<dbReference type="PANTHER" id="PTHR32024">
    <property type="entry name" value="TRK SYSTEM POTASSIUM UPTAKE PROTEIN TRKG-RELATED"/>
    <property type="match status" value="1"/>
</dbReference>
<sequence>MGTQQTFLDRMLQLPLFMLLFGFASFSMLAPAVHAGLLGQNATARAFLYSGILGIIIFVLIALAHAGRAPRHGALGPLMSLFSAFVFLPLFLAVPFFEGLRTTSFLNSYVEMVSAITTTGATFFNDPNRLSDPLHLWRAQVGWMGGLIMWIAASAILAPLNLGGFEVTARAEPGRRSEGRVGGAHPEGRARLVKVTSTLLPIYVGLTALLWILLLVSGDRALVALSHAMSVMATSGISAVGGVENGSSGLIGEMVMVLFMLFALSRLTFSTDTVTSDSGGIKTDPEFRIGIALVVGVPLLLFVRHWWGALDVDASATPLEAVQAFWGSMFTVMSFVTTTGFVSADWGIAQAWSGLGTPGLILMGLSLIGGGVATTAGGVKLLRVFALYRNGKREMERLVHPSSVSGAGAMGRRLQKNGAFIAWIFFMLFAISLAALVITFAFLGVPFENAMVLAITGLSTTGPLLEHASEVAIRLRDLTPVAKGVFAAAMVLGRLETLAIIALLTPDLWRG</sequence>
<dbReference type="EMBL" id="OMOR01000001">
    <property type="protein sequence ID" value="SPH21342.1"/>
    <property type="molecule type" value="Genomic_DNA"/>
</dbReference>
<feature type="transmembrane region" description="Helical" evidence="9">
    <location>
        <begin position="250"/>
        <end position="269"/>
    </location>
</feature>
<organism evidence="10 11">
    <name type="scientific">Ascidiaceihabitans donghaensis</name>
    <dbReference type="NCBI Taxonomy" id="1510460"/>
    <lineage>
        <taxon>Bacteria</taxon>
        <taxon>Pseudomonadati</taxon>
        <taxon>Pseudomonadota</taxon>
        <taxon>Alphaproteobacteria</taxon>
        <taxon>Rhodobacterales</taxon>
        <taxon>Paracoccaceae</taxon>
        <taxon>Ascidiaceihabitans</taxon>
    </lineage>
</organism>
<feature type="transmembrane region" description="Helical" evidence="9">
    <location>
        <begin position="289"/>
        <end position="307"/>
    </location>
</feature>
<feature type="transmembrane region" description="Helical" evidence="9">
    <location>
        <begin position="361"/>
        <end position="388"/>
    </location>
</feature>
<keyword evidence="3" id="KW-0813">Transport</keyword>
<evidence type="ECO:0000256" key="3">
    <source>
        <dbReference type="ARBA" id="ARBA00022448"/>
    </source>
</evidence>
<proteinExistence type="inferred from homology"/>
<dbReference type="PANTHER" id="PTHR32024:SF2">
    <property type="entry name" value="TRK SYSTEM POTASSIUM UPTAKE PROTEIN TRKG-RELATED"/>
    <property type="match status" value="1"/>
</dbReference>
<evidence type="ECO:0000313" key="10">
    <source>
        <dbReference type="EMBL" id="SPH21342.1"/>
    </source>
</evidence>
<dbReference type="InterPro" id="IPR003445">
    <property type="entry name" value="Cat_transpt"/>
</dbReference>
<evidence type="ECO:0000256" key="2">
    <source>
        <dbReference type="ARBA" id="ARBA00009137"/>
    </source>
</evidence>
<keyword evidence="5 9" id="KW-0812">Transmembrane</keyword>
<comment type="subcellular location">
    <subcellularLocation>
        <location evidence="1">Cell membrane</location>
        <topology evidence="1">Multi-pass membrane protein</topology>
    </subcellularLocation>
</comment>
<evidence type="ECO:0000256" key="4">
    <source>
        <dbReference type="ARBA" id="ARBA00022475"/>
    </source>
</evidence>
<evidence type="ECO:0000256" key="8">
    <source>
        <dbReference type="ARBA" id="ARBA00023136"/>
    </source>
</evidence>
<evidence type="ECO:0000256" key="1">
    <source>
        <dbReference type="ARBA" id="ARBA00004651"/>
    </source>
</evidence>
<reference evidence="10 11" key="1">
    <citation type="submission" date="2018-03" db="EMBL/GenBank/DDBJ databases">
        <authorList>
            <person name="Keele B.F."/>
        </authorList>
    </citation>
    <scope>NUCLEOTIDE SEQUENCE [LARGE SCALE GENOMIC DNA]</scope>
    <source>
        <strain evidence="10 11">CECT 8599</strain>
    </source>
</reference>
<feature type="transmembrane region" description="Helical" evidence="9">
    <location>
        <begin position="319"/>
        <end position="341"/>
    </location>
</feature>
<dbReference type="RefSeq" id="WP_108828424.1">
    <property type="nucleotide sequence ID" value="NZ_OMOR01000001.1"/>
</dbReference>
<evidence type="ECO:0000256" key="9">
    <source>
        <dbReference type="SAM" id="Phobius"/>
    </source>
</evidence>
<dbReference type="GO" id="GO:0008324">
    <property type="term" value="F:monoatomic cation transmembrane transporter activity"/>
    <property type="evidence" value="ECO:0007669"/>
    <property type="project" value="InterPro"/>
</dbReference>
<evidence type="ECO:0000313" key="11">
    <source>
        <dbReference type="Proteomes" id="UP000244880"/>
    </source>
</evidence>
<feature type="transmembrane region" description="Helical" evidence="9">
    <location>
        <begin position="46"/>
        <end position="66"/>
    </location>
</feature>
<protein>
    <submittedName>
        <fullName evidence="10">Trk system potassium uptake protein TrkH</fullName>
    </submittedName>
</protein>
<gene>
    <name evidence="10" type="primary">trkH</name>
    <name evidence="10" type="ORF">ASD8599_02094</name>
</gene>
<accession>A0A2R8BEA3</accession>
<dbReference type="Proteomes" id="UP000244880">
    <property type="component" value="Unassembled WGS sequence"/>
</dbReference>
<dbReference type="GO" id="GO:0005886">
    <property type="term" value="C:plasma membrane"/>
    <property type="evidence" value="ECO:0007669"/>
    <property type="project" value="UniProtKB-SubCell"/>
</dbReference>
<name>A0A2R8BEA3_9RHOB</name>
<keyword evidence="6 9" id="KW-1133">Transmembrane helix</keyword>
<keyword evidence="8 9" id="KW-0472">Membrane</keyword>
<dbReference type="AlphaFoldDB" id="A0A2R8BEA3"/>